<dbReference type="GO" id="GO:0000287">
    <property type="term" value="F:magnesium ion binding"/>
    <property type="evidence" value="ECO:0007669"/>
    <property type="project" value="TreeGrafter"/>
</dbReference>
<protein>
    <submittedName>
        <fullName evidence="2">Prenyltransferase</fullName>
    </submittedName>
</protein>
<dbReference type="GO" id="GO:0016102">
    <property type="term" value="P:diterpenoid biosynthetic process"/>
    <property type="evidence" value="ECO:0007669"/>
    <property type="project" value="TreeGrafter"/>
</dbReference>
<evidence type="ECO:0000313" key="2">
    <source>
        <dbReference type="EMBL" id="RSM61737.1"/>
    </source>
</evidence>
<dbReference type="Proteomes" id="UP000287547">
    <property type="component" value="Unassembled WGS sequence"/>
</dbReference>
<accession>A0A428Y2D7</accession>
<dbReference type="Gene3D" id="1.50.10.20">
    <property type="match status" value="1"/>
</dbReference>
<dbReference type="InterPro" id="IPR008930">
    <property type="entry name" value="Terpenoid_cyclase/PrenylTrfase"/>
</dbReference>
<sequence>MVARFPGAEKVRHSATALVADMASDPYGLISPSIYETARVVTLARSLAGHWERVRYLLASQHRDGHWGELPGYELVPTLSATEALLSSSRRSTDENRTAVSRRDVVHGASRGLRALRGRLGTAAPETIPDTVAAEIVIPALVAEINKHLDRLGPEPTAGLEDWRGIQLGLPQGADDRLLARLHEAVRLERPLSPKLWHSFEAMGASAQGTSIVRPVRGAVGCSPAATAAWLGNGQADADSRLSVEYLEAVQERSGGPVPVCAPVPVFERVWVLAALITAGVGLSVPDELVEDLHAAFGEFGVAGGPGLPPDSDDTSTALYVLARLGRPRSADCLWSYQDGGHFSCFPDERTSSTTTNAHVLRALGEYLALDSLRRQRYLAAMDEISAWLRDQQQVDGSWRDKWHASSYYATAQCAVALARYGGAASAAVVSKAVAWVLSTQRLDGAWGVWTGTQEETAYAVQILLLAAPSATDDSLVRAAARGCTFLLRSDASATPFPPLWHDKDLYTPVRVVRAERLSALYLGYADPRVAQMIMASDAEQQVW</sequence>
<dbReference type="GO" id="GO:0010333">
    <property type="term" value="F:terpene synthase activity"/>
    <property type="evidence" value="ECO:0007669"/>
    <property type="project" value="InterPro"/>
</dbReference>
<comment type="caution">
    <text evidence="2">The sequence shown here is derived from an EMBL/GenBank/DDBJ whole genome shotgun (WGS) entry which is preliminary data.</text>
</comment>
<dbReference type="InterPro" id="IPR050148">
    <property type="entry name" value="Terpene_synthase-like"/>
</dbReference>
<dbReference type="GO" id="GO:0016740">
    <property type="term" value="F:transferase activity"/>
    <property type="evidence" value="ECO:0007669"/>
    <property type="project" value="UniProtKB-KW"/>
</dbReference>
<dbReference type="InterPro" id="IPR032696">
    <property type="entry name" value="SQ_cyclase_C"/>
</dbReference>
<reference evidence="2 3" key="1">
    <citation type="submission" date="2018-05" db="EMBL/GenBank/DDBJ databases">
        <title>Evolution of GPA BGCs.</title>
        <authorList>
            <person name="Waglechner N."/>
            <person name="Wright G.D."/>
        </authorList>
    </citation>
    <scope>NUCLEOTIDE SEQUENCE [LARGE SCALE GENOMIC DNA]</scope>
    <source>
        <strain evidence="2 3">A82846</strain>
    </source>
</reference>
<dbReference type="Pfam" id="PF13243">
    <property type="entry name" value="SQHop_cyclase_C"/>
    <property type="match status" value="1"/>
</dbReference>
<dbReference type="OrthoDB" id="9758578at2"/>
<dbReference type="AlphaFoldDB" id="A0A428Y2D7"/>
<dbReference type="EMBL" id="QHKI01000113">
    <property type="protein sequence ID" value="RSM61737.1"/>
    <property type="molecule type" value="Genomic_DNA"/>
</dbReference>
<evidence type="ECO:0000313" key="3">
    <source>
        <dbReference type="Proteomes" id="UP000287547"/>
    </source>
</evidence>
<dbReference type="Gene3D" id="1.50.10.160">
    <property type="match status" value="1"/>
</dbReference>
<feature type="domain" description="Squalene cyclase C-terminal" evidence="1">
    <location>
        <begin position="357"/>
        <end position="460"/>
    </location>
</feature>
<keyword evidence="2" id="KW-0808">Transferase</keyword>
<name>A0A428Y2D7_KIBAR</name>
<dbReference type="PANTHER" id="PTHR31739:SF25">
    <property type="entry name" value="(E,E)-GERANYLLINALOOL SYNTHASE"/>
    <property type="match status" value="1"/>
</dbReference>
<proteinExistence type="predicted"/>
<dbReference type="PANTHER" id="PTHR31739">
    <property type="entry name" value="ENT-COPALYL DIPHOSPHATE SYNTHASE, CHLOROPLASTIC"/>
    <property type="match status" value="1"/>
</dbReference>
<dbReference type="CDD" id="cd00688">
    <property type="entry name" value="ISOPREN_C2_like"/>
    <property type="match status" value="1"/>
</dbReference>
<evidence type="ECO:0000259" key="1">
    <source>
        <dbReference type="Pfam" id="PF13243"/>
    </source>
</evidence>
<organism evidence="2 3">
    <name type="scientific">Kibdelosporangium aridum</name>
    <dbReference type="NCBI Taxonomy" id="2030"/>
    <lineage>
        <taxon>Bacteria</taxon>
        <taxon>Bacillati</taxon>
        <taxon>Actinomycetota</taxon>
        <taxon>Actinomycetes</taxon>
        <taxon>Pseudonocardiales</taxon>
        <taxon>Pseudonocardiaceae</taxon>
        <taxon>Kibdelosporangium</taxon>
    </lineage>
</organism>
<gene>
    <name evidence="2" type="ORF">DMH04_53800</name>
</gene>
<dbReference type="SUPFAM" id="SSF48239">
    <property type="entry name" value="Terpenoid cyclases/Protein prenyltransferases"/>
    <property type="match status" value="2"/>
</dbReference>